<reference evidence="1 2" key="1">
    <citation type="journal article" date="2024" name="G3 (Bethesda)">
        <title>Genome assembly of Hibiscus sabdariffa L. provides insights into metabolisms of medicinal natural products.</title>
        <authorList>
            <person name="Kim T."/>
        </authorList>
    </citation>
    <scope>NUCLEOTIDE SEQUENCE [LARGE SCALE GENOMIC DNA]</scope>
    <source>
        <strain evidence="1">TK-2024</strain>
        <tissue evidence="1">Old leaves</tissue>
    </source>
</reference>
<protein>
    <submittedName>
        <fullName evidence="1">Uncharacterized protein</fullName>
    </submittedName>
</protein>
<dbReference type="InterPro" id="IPR044730">
    <property type="entry name" value="RNase_H-like_dom_plant"/>
</dbReference>
<keyword evidence="2" id="KW-1185">Reference proteome</keyword>
<dbReference type="EMBL" id="JBBPBM010000007">
    <property type="protein sequence ID" value="KAK8575073.1"/>
    <property type="molecule type" value="Genomic_DNA"/>
</dbReference>
<dbReference type="CDD" id="cd06222">
    <property type="entry name" value="RNase_H_like"/>
    <property type="match status" value="1"/>
</dbReference>
<comment type="caution">
    <text evidence="1">The sequence shown here is derived from an EMBL/GenBank/DDBJ whole genome shotgun (WGS) entry which is preliminary data.</text>
</comment>
<evidence type="ECO:0000313" key="2">
    <source>
        <dbReference type="Proteomes" id="UP001472677"/>
    </source>
</evidence>
<proteinExistence type="predicted"/>
<dbReference type="PANTHER" id="PTHR47723">
    <property type="entry name" value="OS05G0353850 PROTEIN"/>
    <property type="match status" value="1"/>
</dbReference>
<name>A0ABR2F9T3_9ROSI</name>
<sequence>MDCWLDSEGPLLSRAIGNRTTIHPNTFVADMIDEHGQWRWKLFDRILPCDMLLRIAAVKPPLGVSYDFPAWNDKVSQVNFEYHDSIYSQILHMVEMCRIDPAQNRVTVVISPSGGMAKGLCKLPPGWFKLNTDGAIKRGSNITTCGGVIRDDEGRWRMGFAKRIGICFLLDSKLWGLLEGDTAVVMPSK</sequence>
<evidence type="ECO:0000313" key="1">
    <source>
        <dbReference type="EMBL" id="KAK8575073.1"/>
    </source>
</evidence>
<gene>
    <name evidence="1" type="ORF">V6N12_062750</name>
</gene>
<organism evidence="1 2">
    <name type="scientific">Hibiscus sabdariffa</name>
    <name type="common">roselle</name>
    <dbReference type="NCBI Taxonomy" id="183260"/>
    <lineage>
        <taxon>Eukaryota</taxon>
        <taxon>Viridiplantae</taxon>
        <taxon>Streptophyta</taxon>
        <taxon>Embryophyta</taxon>
        <taxon>Tracheophyta</taxon>
        <taxon>Spermatophyta</taxon>
        <taxon>Magnoliopsida</taxon>
        <taxon>eudicotyledons</taxon>
        <taxon>Gunneridae</taxon>
        <taxon>Pentapetalae</taxon>
        <taxon>rosids</taxon>
        <taxon>malvids</taxon>
        <taxon>Malvales</taxon>
        <taxon>Malvaceae</taxon>
        <taxon>Malvoideae</taxon>
        <taxon>Hibiscus</taxon>
    </lineage>
</organism>
<dbReference type="Proteomes" id="UP001472677">
    <property type="component" value="Unassembled WGS sequence"/>
</dbReference>
<accession>A0ABR2F9T3</accession>
<dbReference type="PANTHER" id="PTHR47723:SF13">
    <property type="entry name" value="PUTATIVE-RELATED"/>
    <property type="match status" value="1"/>
</dbReference>
<dbReference type="InterPro" id="IPR053151">
    <property type="entry name" value="RNase_H-like"/>
</dbReference>